<comment type="similarity">
    <text evidence="3">Belongs to the ODF2 family.</text>
</comment>
<dbReference type="GO" id="GO:0036064">
    <property type="term" value="C:ciliary basal body"/>
    <property type="evidence" value="ECO:0007669"/>
    <property type="project" value="Ensembl"/>
</dbReference>
<dbReference type="AlphaFoldDB" id="A0A8C3WXH9"/>
<keyword evidence="11" id="KW-1185">Reference proteome</keyword>
<evidence type="ECO:0000256" key="9">
    <source>
        <dbReference type="SAM" id="MobiDB-lite"/>
    </source>
</evidence>
<keyword evidence="7" id="KW-0966">Cell projection</keyword>
<evidence type="ECO:0000256" key="6">
    <source>
        <dbReference type="ARBA" id="ARBA00023212"/>
    </source>
</evidence>
<dbReference type="Ensembl" id="ENSCWAT00000023040.1">
    <property type="protein sequence ID" value="ENSCWAP00000021250.1"/>
    <property type="gene ID" value="ENSCWAG00000016227.1"/>
</dbReference>
<sequence>MEQPAVDDSHPEERPSPLKSGPEKERLPQRGSDSRLRCLKQDLLNEKTELEATFKEAELATCSVELLLPIIKDTIDEVGFENANLSVFSLKISQKEILTKEIVTFKHVKFEHLLRKTEYQQIGTSLPSLLEKLTDNENENANLQKEVLAKETYIQELSCLLQNEKANALKANRFSQSVKVVHERLQFQIHKKEAENNKLKEYIKSLEAKISEWNLQLKKSKHEAVAVKESCRQKTVALKTASKIFKQRIEHFTADMETLTSQIREQEAELSETISASNAWKSHYEKIVIEKAKLEVQVETMKKQIVSLLEDLKKMEDHGKNSCEEILRKLHSIEYENETLNLENTKLQTALTALKDEVVSVENELLELQEAEKQQKTLIEVYKTQIQKLQEAADTVKSRCENLLQENKLITKNKNKKLKKADGNHNLLTKLSLEEENDFIQLKCENLKQKLEQVDAENKELEKKLANQEECLKHSDLAFKEKSAEYAALARQLQAALEEGRQKVSEEIEKTSSRERALQIKILDLETELRKKIEEQNQLVCKMNSKAQHQELCLKEIQHNLEKSENQNESIKNYLQFLRTSYITMFG</sequence>
<evidence type="ECO:0000256" key="3">
    <source>
        <dbReference type="ARBA" id="ARBA00009316"/>
    </source>
</evidence>
<dbReference type="GO" id="GO:0005814">
    <property type="term" value="C:centriole"/>
    <property type="evidence" value="ECO:0007669"/>
    <property type="project" value="UniProtKB-SubCell"/>
</dbReference>
<dbReference type="PANTHER" id="PTHR23162">
    <property type="entry name" value="OUTER DENSE FIBER OF SPERM TAILS 2"/>
    <property type="match status" value="1"/>
</dbReference>
<keyword evidence="6" id="KW-0206">Cytoskeleton</keyword>
<feature type="region of interest" description="Disordered" evidence="9">
    <location>
        <begin position="1"/>
        <end position="32"/>
    </location>
</feature>
<name>A0A8C3WXH9_9CETA</name>
<dbReference type="InterPro" id="IPR026099">
    <property type="entry name" value="Odf2-rel"/>
</dbReference>
<evidence type="ECO:0000313" key="11">
    <source>
        <dbReference type="Proteomes" id="UP000694540"/>
    </source>
</evidence>
<keyword evidence="5 8" id="KW-0175">Coiled coil</keyword>
<dbReference type="Proteomes" id="UP000694540">
    <property type="component" value="Unplaced"/>
</dbReference>
<feature type="coiled-coil region" evidence="8">
    <location>
        <begin position="249"/>
        <end position="406"/>
    </location>
</feature>
<dbReference type="PANTHER" id="PTHR23162:SF7">
    <property type="entry name" value="PROTEIN BCAP"/>
    <property type="match status" value="1"/>
</dbReference>
<gene>
    <name evidence="10" type="primary">ODF2L</name>
</gene>
<evidence type="ECO:0000256" key="4">
    <source>
        <dbReference type="ARBA" id="ARBA00022490"/>
    </source>
</evidence>
<evidence type="ECO:0000313" key="10">
    <source>
        <dbReference type="Ensembl" id="ENSCWAP00000021250.1"/>
    </source>
</evidence>
<proteinExistence type="inferred from homology"/>
<protein>
    <submittedName>
        <fullName evidence="10">Outer dense fiber of sperm tails 2 like</fullName>
    </submittedName>
</protein>
<evidence type="ECO:0000256" key="8">
    <source>
        <dbReference type="SAM" id="Coils"/>
    </source>
</evidence>
<evidence type="ECO:0000256" key="2">
    <source>
        <dbReference type="ARBA" id="ARBA00004138"/>
    </source>
</evidence>
<feature type="coiled-coil region" evidence="8">
    <location>
        <begin position="430"/>
        <end position="574"/>
    </location>
</feature>
<reference evidence="10" key="1">
    <citation type="submission" date="2025-08" db="UniProtKB">
        <authorList>
            <consortium name="Ensembl"/>
        </authorList>
    </citation>
    <scope>IDENTIFICATION</scope>
</reference>
<feature type="compositionally biased region" description="Basic and acidic residues" evidence="9">
    <location>
        <begin position="7"/>
        <end position="32"/>
    </location>
</feature>
<feature type="coiled-coil region" evidence="8">
    <location>
        <begin position="189"/>
        <end position="223"/>
    </location>
</feature>
<accession>A0A8C3WXH9</accession>
<comment type="subcellular location">
    <subcellularLocation>
        <location evidence="2">Cell projection</location>
        <location evidence="2">Cilium</location>
    </subcellularLocation>
    <subcellularLocation>
        <location evidence="1">Cytoplasm</location>
        <location evidence="1">Cytoskeleton</location>
        <location evidence="1">Microtubule organizing center</location>
        <location evidence="1">Centrosome</location>
        <location evidence="1">Centriole</location>
    </subcellularLocation>
</comment>
<dbReference type="GO" id="GO:1902018">
    <property type="term" value="P:negative regulation of cilium assembly"/>
    <property type="evidence" value="ECO:0007669"/>
    <property type="project" value="Ensembl"/>
</dbReference>
<organism evidence="10 11">
    <name type="scientific">Catagonus wagneri</name>
    <name type="common">Chacoan peccary</name>
    <dbReference type="NCBI Taxonomy" id="51154"/>
    <lineage>
        <taxon>Eukaryota</taxon>
        <taxon>Metazoa</taxon>
        <taxon>Chordata</taxon>
        <taxon>Craniata</taxon>
        <taxon>Vertebrata</taxon>
        <taxon>Euteleostomi</taxon>
        <taxon>Mammalia</taxon>
        <taxon>Eutheria</taxon>
        <taxon>Laurasiatheria</taxon>
        <taxon>Artiodactyla</taxon>
        <taxon>Suina</taxon>
        <taxon>Tayassuidae</taxon>
        <taxon>Catagonus</taxon>
    </lineage>
</organism>
<keyword evidence="4" id="KW-0963">Cytoplasm</keyword>
<evidence type="ECO:0000256" key="7">
    <source>
        <dbReference type="ARBA" id="ARBA00023273"/>
    </source>
</evidence>
<dbReference type="GeneTree" id="ENSGT00530000063497"/>
<evidence type="ECO:0000256" key="1">
    <source>
        <dbReference type="ARBA" id="ARBA00004114"/>
    </source>
</evidence>
<dbReference type="GO" id="GO:0034451">
    <property type="term" value="C:centriolar satellite"/>
    <property type="evidence" value="ECO:0007669"/>
    <property type="project" value="Ensembl"/>
</dbReference>
<evidence type="ECO:0000256" key="5">
    <source>
        <dbReference type="ARBA" id="ARBA00023054"/>
    </source>
</evidence>
<reference evidence="10" key="2">
    <citation type="submission" date="2025-09" db="UniProtKB">
        <authorList>
            <consortium name="Ensembl"/>
        </authorList>
    </citation>
    <scope>IDENTIFICATION</scope>
</reference>